<reference evidence="1 2" key="1">
    <citation type="submission" date="2019-11" db="EMBL/GenBank/DDBJ databases">
        <authorList>
            <person name="Dong K."/>
        </authorList>
    </citation>
    <scope>NUCLEOTIDE SEQUENCE [LARGE SCALE GENOMIC DNA]</scope>
    <source>
        <strain evidence="1 2">NBRC 111993</strain>
    </source>
</reference>
<dbReference type="EMBL" id="WMIE01000001">
    <property type="protein sequence ID" value="MTH76118.1"/>
    <property type="molecule type" value="Genomic_DNA"/>
</dbReference>
<gene>
    <name evidence="1" type="ORF">GL286_00070</name>
</gene>
<dbReference type="AlphaFoldDB" id="A0A6L6J4F4"/>
<proteinExistence type="predicted"/>
<name>A0A6L6J4F4_9RHOB</name>
<sequence length="87" mass="9691">MYDCAPTRRPLRLTDRILMLFGFGGRDKQDLYVTTSDRMAALDDPATRKALAELPPHLLQDIGVSGSAPQRGGTQSVDGEVLRKYLW</sequence>
<accession>A0A6L6J4F4</accession>
<evidence type="ECO:0000313" key="2">
    <source>
        <dbReference type="Proteomes" id="UP000478183"/>
    </source>
</evidence>
<organism evidence="1 2">
    <name type="scientific">Paracoccus aestuariivivens</name>
    <dbReference type="NCBI Taxonomy" id="1820333"/>
    <lineage>
        <taxon>Bacteria</taxon>
        <taxon>Pseudomonadati</taxon>
        <taxon>Pseudomonadota</taxon>
        <taxon>Alphaproteobacteria</taxon>
        <taxon>Rhodobacterales</taxon>
        <taxon>Paracoccaceae</taxon>
        <taxon>Paracoccus</taxon>
    </lineage>
</organism>
<dbReference type="Proteomes" id="UP000478183">
    <property type="component" value="Unassembled WGS sequence"/>
</dbReference>
<dbReference type="OrthoDB" id="7776219at2"/>
<keyword evidence="2" id="KW-1185">Reference proteome</keyword>
<comment type="caution">
    <text evidence="1">The sequence shown here is derived from an EMBL/GenBank/DDBJ whole genome shotgun (WGS) entry which is preliminary data.</text>
</comment>
<protein>
    <submittedName>
        <fullName evidence="1">DUF1127 domain-containing protein</fullName>
    </submittedName>
</protein>
<evidence type="ECO:0000313" key="1">
    <source>
        <dbReference type="EMBL" id="MTH76118.1"/>
    </source>
</evidence>